<accession>A0A7W5Z6Z8</accession>
<dbReference type="Proteomes" id="UP000537592">
    <property type="component" value="Unassembled WGS sequence"/>
</dbReference>
<dbReference type="RefSeq" id="WP_183754279.1">
    <property type="nucleotide sequence ID" value="NZ_JACICC010000008.1"/>
</dbReference>
<gene>
    <name evidence="1" type="ORF">FHS81_002955</name>
</gene>
<sequence>MAISAMKEPNFRMAPNALLIRNAKVLTPRGKTGHNAAKAALPLPFSKAIARGGKPPIGNAMCEKLQVCRIGPREGAVISMV</sequence>
<name>A0A7W5Z6Z8_9HYPH</name>
<evidence type="ECO:0000313" key="2">
    <source>
        <dbReference type="Proteomes" id="UP000537592"/>
    </source>
</evidence>
<comment type="caution">
    <text evidence="1">The sequence shown here is derived from an EMBL/GenBank/DDBJ whole genome shotgun (WGS) entry which is preliminary data.</text>
</comment>
<protein>
    <submittedName>
        <fullName evidence="1">Uncharacterized protein</fullName>
    </submittedName>
</protein>
<organism evidence="1 2">
    <name type="scientific">Pseudochelatococcus contaminans</name>
    <dbReference type="NCBI Taxonomy" id="1538103"/>
    <lineage>
        <taxon>Bacteria</taxon>
        <taxon>Pseudomonadati</taxon>
        <taxon>Pseudomonadota</taxon>
        <taxon>Alphaproteobacteria</taxon>
        <taxon>Hyphomicrobiales</taxon>
        <taxon>Chelatococcaceae</taxon>
        <taxon>Pseudochelatococcus</taxon>
    </lineage>
</organism>
<dbReference type="AlphaFoldDB" id="A0A7W5Z6Z8"/>
<proteinExistence type="predicted"/>
<reference evidence="1 2" key="1">
    <citation type="submission" date="2020-08" db="EMBL/GenBank/DDBJ databases">
        <title>Genomic Encyclopedia of Type Strains, Phase IV (KMG-IV): sequencing the most valuable type-strain genomes for metagenomic binning, comparative biology and taxonomic classification.</title>
        <authorList>
            <person name="Goeker M."/>
        </authorList>
    </citation>
    <scope>NUCLEOTIDE SEQUENCE [LARGE SCALE GENOMIC DNA]</scope>
    <source>
        <strain evidence="1 2">DSM 28760</strain>
    </source>
</reference>
<keyword evidence="2" id="KW-1185">Reference proteome</keyword>
<evidence type="ECO:0000313" key="1">
    <source>
        <dbReference type="EMBL" id="MBB3810849.1"/>
    </source>
</evidence>
<dbReference type="EMBL" id="JACICC010000008">
    <property type="protein sequence ID" value="MBB3810849.1"/>
    <property type="molecule type" value="Genomic_DNA"/>
</dbReference>